<keyword evidence="11" id="KW-0175">Coiled coil</keyword>
<dbReference type="GeneID" id="72065178"/>
<comment type="cofactor">
    <cofactor evidence="1">
        <name>Zn(2+)</name>
        <dbReference type="ChEBI" id="CHEBI:29105"/>
    </cofactor>
</comment>
<dbReference type="HAMAP" id="MF_00041">
    <property type="entry name" value="Cys_tRNA_synth"/>
    <property type="match status" value="1"/>
</dbReference>
<evidence type="ECO:0000256" key="5">
    <source>
        <dbReference type="ARBA" id="ARBA00022741"/>
    </source>
</evidence>
<keyword evidence="3 14" id="KW-0436">Ligase</keyword>
<dbReference type="Pfam" id="PF01406">
    <property type="entry name" value="tRNA-synt_1e"/>
    <property type="match status" value="1"/>
</dbReference>
<evidence type="ECO:0000256" key="3">
    <source>
        <dbReference type="ARBA" id="ARBA00022598"/>
    </source>
</evidence>
<feature type="domain" description="tRNA synthetases class I catalytic" evidence="13">
    <location>
        <begin position="78"/>
        <end position="519"/>
    </location>
</feature>
<dbReference type="InterPro" id="IPR015803">
    <property type="entry name" value="Cys-tRNA-ligase"/>
</dbReference>
<evidence type="ECO:0000256" key="12">
    <source>
        <dbReference type="SAM" id="MobiDB-lite"/>
    </source>
</evidence>
<dbReference type="GO" id="GO:0004817">
    <property type="term" value="F:cysteine-tRNA ligase activity"/>
    <property type="evidence" value="ECO:0007669"/>
    <property type="project" value="UniProtKB-EC"/>
</dbReference>
<proteinExistence type="inferred from homology"/>
<feature type="coiled-coil region" evidence="11">
    <location>
        <begin position="762"/>
        <end position="792"/>
    </location>
</feature>
<evidence type="ECO:0000256" key="9">
    <source>
        <dbReference type="ARBA" id="ARBA00023146"/>
    </source>
</evidence>
<dbReference type="EMBL" id="CP086355">
    <property type="protein sequence ID" value="UNI16818.1"/>
    <property type="molecule type" value="Genomic_DNA"/>
</dbReference>
<keyword evidence="15" id="KW-1185">Reference proteome</keyword>
<name>A0A9Q8V8L8_9HYPO</name>
<evidence type="ECO:0000256" key="8">
    <source>
        <dbReference type="ARBA" id="ARBA00022917"/>
    </source>
</evidence>
<keyword evidence="8" id="KW-0648">Protein biosynthesis</keyword>
<dbReference type="Proteomes" id="UP000829364">
    <property type="component" value="Chromosome 2"/>
</dbReference>
<dbReference type="PANTHER" id="PTHR10890:SF3">
    <property type="entry name" value="CYSTEINE--TRNA LIGASE, CYTOPLASMIC"/>
    <property type="match status" value="1"/>
</dbReference>
<dbReference type="InterPro" id="IPR024909">
    <property type="entry name" value="Cys-tRNA/MSH_ligase"/>
</dbReference>
<evidence type="ECO:0000259" key="13">
    <source>
        <dbReference type="Pfam" id="PF01406"/>
    </source>
</evidence>
<evidence type="ECO:0000256" key="2">
    <source>
        <dbReference type="ARBA" id="ARBA00012832"/>
    </source>
</evidence>
<dbReference type="RefSeq" id="XP_047840299.1">
    <property type="nucleotide sequence ID" value="XM_047984325.1"/>
</dbReference>
<evidence type="ECO:0000256" key="4">
    <source>
        <dbReference type="ARBA" id="ARBA00022723"/>
    </source>
</evidence>
<feature type="region of interest" description="Disordered" evidence="12">
    <location>
        <begin position="31"/>
        <end position="53"/>
    </location>
</feature>
<protein>
    <recommendedName>
        <fullName evidence="2">cysteine--tRNA ligase</fullName>
        <ecNumber evidence="2">6.1.1.16</ecNumber>
    </recommendedName>
    <alternativeName>
        <fullName evidence="10">Cysteinyl-tRNA synthetase</fullName>
    </alternativeName>
</protein>
<dbReference type="SUPFAM" id="SSF47323">
    <property type="entry name" value="Anticodon-binding domain of a subclass of class I aminoacyl-tRNA synthetases"/>
    <property type="match status" value="1"/>
</dbReference>
<evidence type="ECO:0000256" key="6">
    <source>
        <dbReference type="ARBA" id="ARBA00022833"/>
    </source>
</evidence>
<evidence type="ECO:0000313" key="14">
    <source>
        <dbReference type="EMBL" id="UNI16818.1"/>
    </source>
</evidence>
<dbReference type="GO" id="GO:0005524">
    <property type="term" value="F:ATP binding"/>
    <property type="evidence" value="ECO:0007669"/>
    <property type="project" value="UniProtKB-KW"/>
</dbReference>
<dbReference type="AlphaFoldDB" id="A0A9Q8V8L8"/>
<dbReference type="PRINTS" id="PR00983">
    <property type="entry name" value="TRNASYNTHCYS"/>
</dbReference>
<keyword evidence="5" id="KW-0547">Nucleotide-binding</keyword>
<keyword evidence="7" id="KW-0067">ATP-binding</keyword>
<dbReference type="OrthoDB" id="438179at2759"/>
<accession>A0A9Q8V8L8</accession>
<evidence type="ECO:0000256" key="1">
    <source>
        <dbReference type="ARBA" id="ARBA00001947"/>
    </source>
</evidence>
<evidence type="ECO:0000256" key="10">
    <source>
        <dbReference type="ARBA" id="ARBA00031499"/>
    </source>
</evidence>
<dbReference type="InterPro" id="IPR009080">
    <property type="entry name" value="tRNAsynth_Ia_anticodon-bd"/>
</dbReference>
<dbReference type="GO" id="GO:0006423">
    <property type="term" value="P:cysteinyl-tRNA aminoacylation"/>
    <property type="evidence" value="ECO:0007669"/>
    <property type="project" value="InterPro"/>
</dbReference>
<gene>
    <name evidence="14" type="ORF">JDV02_003218</name>
</gene>
<reference evidence="14" key="1">
    <citation type="submission" date="2021-11" db="EMBL/GenBank/DDBJ databases">
        <title>Purpureocillium_takamizusanense_genome.</title>
        <authorList>
            <person name="Nguyen N.-H."/>
        </authorList>
    </citation>
    <scope>NUCLEOTIDE SEQUENCE</scope>
    <source>
        <strain evidence="14">PT3</strain>
    </source>
</reference>
<dbReference type="KEGG" id="ptkz:JDV02_003218"/>
<keyword evidence="9" id="KW-0030">Aminoacyl-tRNA synthetase</keyword>
<sequence length="850" mass="94854">MRRLRLGGDVNSLTLLSRAVSFPLQKLSAHQHTMASDGRKQPPWIPPQPRPDAQLPRLKIYNSLTRSKDDFVPVDPEGKVVTWYACGPTVYEDAHLGHAKNYVSTDIIRRIMKDYFGFRVKFVMNTTDIDDKIILQGRQQYLLSRFKHEHASEDDSVSDPVLAEGRAAFKHYICKNLPSLPSDTSPETFFEAVGKAYKGKAGLPPPADPATGQQGQAATVAELLLKVHIGTAGSAAEALQAPGTLPAFFAKTDDVLLPYLDSLHGAEMDSNNHQIYLELGRKFERRFFEDMNALNVLVPDQLTRVTEYVPQIVCFVEKIVANGFGYATPDGSVYFDIDSFEKAGHSYSRLEPWNKNDRALQADGEGSLSKGKSMKRGENHFALWKASKPGEPAWPSPWGHGRPGWHIECSAMASEVIGKTIDIHSGGVDLRFPHHDNELAQSEAYWSSPSCQVQWTNYFVHMGQLRIRGLKMSKSLKNYTTIRSVLSEQEWSARSLRICFLLMPWQDGIEVTDELMKAVVGWEGKLNNFFLKSLDLWKHSLAKTSGQEELGIADQQLLSALEKAKMDVDMALCDSFNTSAVMRILSDLVTESNSAEGLSNQTVFLLARWVTRIIAIFGLDPEGDLGNPDRIGWSGLDIPVLAKPYVYHASQLRDKVRTLACSGSVDHAAVAKLADGTTITASSPVAERSQPYDLVLQQFRTDVKALAAQQAPAKDLLALCDQLRDVHLWNLGIYLEDRNSPQPALVRPLDKLLVEARAAQESAGAAKAKAKLEQQAREAEAERELRERAKIHPLQMFKTSGEYLEWDESGIPTVDAAGTVVSKNRRKKLLKEWEKQKMRHEEWLATQQAE</sequence>
<dbReference type="PANTHER" id="PTHR10890">
    <property type="entry name" value="CYSTEINYL-TRNA SYNTHETASE"/>
    <property type="match status" value="1"/>
</dbReference>
<dbReference type="InterPro" id="IPR032678">
    <property type="entry name" value="tRNA-synt_1_cat_dom"/>
</dbReference>
<organism evidence="14 15">
    <name type="scientific">Purpureocillium takamizusanense</name>
    <dbReference type="NCBI Taxonomy" id="2060973"/>
    <lineage>
        <taxon>Eukaryota</taxon>
        <taxon>Fungi</taxon>
        <taxon>Dikarya</taxon>
        <taxon>Ascomycota</taxon>
        <taxon>Pezizomycotina</taxon>
        <taxon>Sordariomycetes</taxon>
        <taxon>Hypocreomycetidae</taxon>
        <taxon>Hypocreales</taxon>
        <taxon>Ophiocordycipitaceae</taxon>
        <taxon>Purpureocillium</taxon>
    </lineage>
</organism>
<dbReference type="SUPFAM" id="SSF52374">
    <property type="entry name" value="Nucleotidylyl transferase"/>
    <property type="match status" value="1"/>
</dbReference>
<keyword evidence="4" id="KW-0479">Metal-binding</keyword>
<dbReference type="GO" id="GO:0046872">
    <property type="term" value="F:metal ion binding"/>
    <property type="evidence" value="ECO:0007669"/>
    <property type="project" value="UniProtKB-KW"/>
</dbReference>
<dbReference type="Gene3D" id="3.40.50.620">
    <property type="entry name" value="HUPs"/>
    <property type="match status" value="2"/>
</dbReference>
<evidence type="ECO:0000313" key="15">
    <source>
        <dbReference type="Proteomes" id="UP000829364"/>
    </source>
</evidence>
<dbReference type="GO" id="GO:0005737">
    <property type="term" value="C:cytoplasm"/>
    <property type="evidence" value="ECO:0007669"/>
    <property type="project" value="TreeGrafter"/>
</dbReference>
<evidence type="ECO:0000256" key="7">
    <source>
        <dbReference type="ARBA" id="ARBA00022840"/>
    </source>
</evidence>
<dbReference type="NCBIfam" id="TIGR00435">
    <property type="entry name" value="cysS"/>
    <property type="match status" value="1"/>
</dbReference>
<keyword evidence="6" id="KW-0862">Zinc</keyword>
<evidence type="ECO:0000256" key="11">
    <source>
        <dbReference type="SAM" id="Coils"/>
    </source>
</evidence>
<dbReference type="EC" id="6.1.1.16" evidence="2"/>
<dbReference type="InterPro" id="IPR014729">
    <property type="entry name" value="Rossmann-like_a/b/a_fold"/>
</dbReference>